<feature type="signal peptide" evidence="2">
    <location>
        <begin position="1"/>
        <end position="27"/>
    </location>
</feature>
<accession>A0ABP8MJT9</accession>
<evidence type="ECO:0000259" key="3">
    <source>
        <dbReference type="PROSITE" id="PS50106"/>
    </source>
</evidence>
<dbReference type="InterPro" id="IPR036034">
    <property type="entry name" value="PDZ_sf"/>
</dbReference>
<organism evidence="4 5">
    <name type="scientific">Novipirellula rosea</name>
    <dbReference type="NCBI Taxonomy" id="1031540"/>
    <lineage>
        <taxon>Bacteria</taxon>
        <taxon>Pseudomonadati</taxon>
        <taxon>Planctomycetota</taxon>
        <taxon>Planctomycetia</taxon>
        <taxon>Pirellulales</taxon>
        <taxon>Pirellulaceae</taxon>
        <taxon>Novipirellula</taxon>
    </lineage>
</organism>
<evidence type="ECO:0000313" key="5">
    <source>
        <dbReference type="Proteomes" id="UP001500840"/>
    </source>
</evidence>
<dbReference type="InterPro" id="IPR001478">
    <property type="entry name" value="PDZ"/>
</dbReference>
<feature type="chain" id="PRO_5046730996" description="PDZ domain-containing protein" evidence="2">
    <location>
        <begin position="28"/>
        <end position="269"/>
    </location>
</feature>
<dbReference type="Gene3D" id="2.30.42.10">
    <property type="match status" value="1"/>
</dbReference>
<dbReference type="Proteomes" id="UP001500840">
    <property type="component" value="Unassembled WGS sequence"/>
</dbReference>
<gene>
    <name evidence="4" type="ORF">GCM10023156_19390</name>
</gene>
<dbReference type="EMBL" id="BAABGA010000024">
    <property type="protein sequence ID" value="GAA4451504.1"/>
    <property type="molecule type" value="Genomic_DNA"/>
</dbReference>
<dbReference type="PROSITE" id="PS50106">
    <property type="entry name" value="PDZ"/>
    <property type="match status" value="1"/>
</dbReference>
<evidence type="ECO:0000313" key="4">
    <source>
        <dbReference type="EMBL" id="GAA4451504.1"/>
    </source>
</evidence>
<name>A0ABP8MJT9_9BACT</name>
<dbReference type="SMART" id="SM00228">
    <property type="entry name" value="PDZ"/>
    <property type="match status" value="1"/>
</dbReference>
<dbReference type="Pfam" id="PF13180">
    <property type="entry name" value="PDZ_2"/>
    <property type="match status" value="1"/>
</dbReference>
<dbReference type="RefSeq" id="WP_345321512.1">
    <property type="nucleotide sequence ID" value="NZ_BAABGA010000024.1"/>
</dbReference>
<comment type="caution">
    <text evidence="4">The sequence shown here is derived from an EMBL/GenBank/DDBJ whole genome shotgun (WGS) entry which is preliminary data.</text>
</comment>
<keyword evidence="5" id="KW-1185">Reference proteome</keyword>
<proteinExistence type="predicted"/>
<feature type="region of interest" description="Disordered" evidence="1">
    <location>
        <begin position="223"/>
        <end position="242"/>
    </location>
</feature>
<keyword evidence="2" id="KW-0732">Signal</keyword>
<evidence type="ECO:0000256" key="1">
    <source>
        <dbReference type="SAM" id="MobiDB-lite"/>
    </source>
</evidence>
<feature type="compositionally biased region" description="Basic and acidic residues" evidence="1">
    <location>
        <begin position="231"/>
        <end position="242"/>
    </location>
</feature>
<reference evidence="5" key="1">
    <citation type="journal article" date="2019" name="Int. J. Syst. Evol. Microbiol.">
        <title>The Global Catalogue of Microorganisms (GCM) 10K type strain sequencing project: providing services to taxonomists for standard genome sequencing and annotation.</title>
        <authorList>
            <consortium name="The Broad Institute Genomics Platform"/>
            <consortium name="The Broad Institute Genome Sequencing Center for Infectious Disease"/>
            <person name="Wu L."/>
            <person name="Ma J."/>
        </authorList>
    </citation>
    <scope>NUCLEOTIDE SEQUENCE [LARGE SCALE GENOMIC DNA]</scope>
    <source>
        <strain evidence="5">JCM 17759</strain>
    </source>
</reference>
<feature type="domain" description="PDZ" evidence="3">
    <location>
        <begin position="23"/>
        <end position="122"/>
    </location>
</feature>
<protein>
    <recommendedName>
        <fullName evidence="3">PDZ domain-containing protein</fullName>
    </recommendedName>
</protein>
<dbReference type="SUPFAM" id="SSF50156">
    <property type="entry name" value="PDZ domain-like"/>
    <property type="match status" value="1"/>
</dbReference>
<evidence type="ECO:0000256" key="2">
    <source>
        <dbReference type="SAM" id="SignalP"/>
    </source>
</evidence>
<sequence length="269" mass="30657">MKTNRQRIVPILAGLSLLFMLPAITFAAETKSKTDNATQARLGVGVTSLPEVLKSHLPTVIDDGRGVLVSEVAKGSPADMAGLKPHDVLVRYDDQDLYSPEQLVKRVRNDEPDKEIEVQYVRAGELRTTKVKLGEQTSQKPVYSDWPGMVGRFNFPFSPLRPEFWTEAQDELGTGTEWTSFESLTLQKEADGTYLVRITYQDTSGNSISKEFTGTRQQIRDAINDDNDLPQSRKDQLLRSLDDRGRQPLQRMPWERWDREIFQWPNVDF</sequence>